<keyword evidence="17" id="KW-1185">Reference proteome</keyword>
<dbReference type="EMBL" id="FPCJ01000001">
    <property type="protein sequence ID" value="SFV30049.1"/>
    <property type="molecule type" value="Genomic_DNA"/>
</dbReference>
<feature type="domain" description="Phosphoribosyltransferase" evidence="15">
    <location>
        <begin position="14"/>
        <end position="217"/>
    </location>
</feature>
<dbReference type="GO" id="GO:0004845">
    <property type="term" value="F:uracil phosphoribosyltransferase activity"/>
    <property type="evidence" value="ECO:0007669"/>
    <property type="project" value="UniProtKB-EC"/>
</dbReference>
<keyword evidence="6 16" id="KW-0328">Glycosyltransferase</keyword>
<dbReference type="AlphaFoldDB" id="A0A1I7N5U6"/>
<evidence type="ECO:0000259" key="15">
    <source>
        <dbReference type="Pfam" id="PF14681"/>
    </source>
</evidence>
<comment type="similarity">
    <text evidence="3">Belongs to the UPRTase family.</text>
</comment>
<dbReference type="CDD" id="cd06223">
    <property type="entry name" value="PRTases_typeI"/>
    <property type="match status" value="1"/>
</dbReference>
<dbReference type="EC" id="2.4.2.9" evidence="4"/>
<evidence type="ECO:0000256" key="10">
    <source>
        <dbReference type="ARBA" id="ARBA00031082"/>
    </source>
</evidence>
<evidence type="ECO:0000256" key="5">
    <source>
        <dbReference type="ARBA" id="ARBA00022533"/>
    </source>
</evidence>
<dbReference type="PANTHER" id="PTHR11608:SF0">
    <property type="entry name" value="BIFUNCTIONAL PROTEIN PYRR"/>
    <property type="match status" value="1"/>
</dbReference>
<evidence type="ECO:0000256" key="4">
    <source>
        <dbReference type="ARBA" id="ARBA00011894"/>
    </source>
</evidence>
<dbReference type="PANTHER" id="PTHR11608">
    <property type="entry name" value="BIFUNCTIONAL PROTEIN PYRR"/>
    <property type="match status" value="1"/>
</dbReference>
<gene>
    <name evidence="16" type="ORF">SAMN05660895_0687</name>
</gene>
<evidence type="ECO:0000256" key="12">
    <source>
        <dbReference type="ARBA" id="ARBA00056901"/>
    </source>
</evidence>
<evidence type="ECO:0000313" key="17">
    <source>
        <dbReference type="Proteomes" id="UP000199537"/>
    </source>
</evidence>
<evidence type="ECO:0000256" key="1">
    <source>
        <dbReference type="ARBA" id="ARBA00001946"/>
    </source>
</evidence>
<proteinExistence type="inferred from homology"/>
<dbReference type="InterPro" id="IPR050137">
    <property type="entry name" value="PyrR_bifunctional"/>
</dbReference>
<dbReference type="InterPro" id="IPR000836">
    <property type="entry name" value="PRTase_dom"/>
</dbReference>
<evidence type="ECO:0000313" key="16">
    <source>
        <dbReference type="EMBL" id="SFV30049.1"/>
    </source>
</evidence>
<evidence type="ECO:0000256" key="13">
    <source>
        <dbReference type="ARBA" id="ARBA00072146"/>
    </source>
</evidence>
<evidence type="ECO:0000256" key="11">
    <source>
        <dbReference type="ARBA" id="ARBA00052919"/>
    </source>
</evidence>
<evidence type="ECO:0000256" key="14">
    <source>
        <dbReference type="ARBA" id="ARBA00079807"/>
    </source>
</evidence>
<dbReference type="OrthoDB" id="9781675at2"/>
<reference evidence="17" key="1">
    <citation type="submission" date="2016-10" db="EMBL/GenBank/DDBJ databases">
        <authorList>
            <person name="Varghese N."/>
            <person name="Submissions S."/>
        </authorList>
    </citation>
    <scope>NUCLEOTIDE SEQUENCE [LARGE SCALE GENOMIC DNA]</scope>
    <source>
        <strain evidence="17">DSM 14807</strain>
    </source>
</reference>
<evidence type="ECO:0000256" key="2">
    <source>
        <dbReference type="ARBA" id="ARBA00005180"/>
    </source>
</evidence>
<keyword evidence="5" id="KW-0021">Allosteric enzyme</keyword>
<comment type="cofactor">
    <cofactor evidence="1">
        <name>Mg(2+)</name>
        <dbReference type="ChEBI" id="CHEBI:18420"/>
    </cofactor>
</comment>
<name>A0A1I7N5U6_9BACT</name>
<dbReference type="GO" id="GO:0005525">
    <property type="term" value="F:GTP binding"/>
    <property type="evidence" value="ECO:0007669"/>
    <property type="project" value="UniProtKB-KW"/>
</dbReference>
<dbReference type="Gene3D" id="3.40.50.2020">
    <property type="match status" value="1"/>
</dbReference>
<protein>
    <recommendedName>
        <fullName evidence="13">Uracil phosphoribosyltransferase</fullName>
        <ecNumber evidence="4">2.4.2.9</ecNumber>
    </recommendedName>
    <alternativeName>
        <fullName evidence="10">UMP pyrophosphorylase</fullName>
    </alternativeName>
    <alternativeName>
        <fullName evidence="14">UPRTase</fullName>
    </alternativeName>
</protein>
<evidence type="ECO:0000256" key="3">
    <source>
        <dbReference type="ARBA" id="ARBA00009516"/>
    </source>
</evidence>
<dbReference type="InterPro" id="IPR029057">
    <property type="entry name" value="PRTase-like"/>
</dbReference>
<evidence type="ECO:0000256" key="6">
    <source>
        <dbReference type="ARBA" id="ARBA00022676"/>
    </source>
</evidence>
<comment type="function">
    <text evidence="12">Catalyzes the conversion of uracil and 5-phospho-alpha-D-ribose 1-diphosphate (PRPP) to UMP and diphosphate.</text>
</comment>
<keyword evidence="9" id="KW-0342">GTP-binding</keyword>
<evidence type="ECO:0000256" key="8">
    <source>
        <dbReference type="ARBA" id="ARBA00022741"/>
    </source>
</evidence>
<keyword evidence="7 16" id="KW-0808">Transferase</keyword>
<dbReference type="SUPFAM" id="SSF53271">
    <property type="entry name" value="PRTase-like"/>
    <property type="match status" value="1"/>
</dbReference>
<dbReference type="Proteomes" id="UP000199537">
    <property type="component" value="Unassembled WGS sequence"/>
</dbReference>
<sequence length="222" mass="24800">MIAGQPTIINLSKQHSILNEWMYEIRSVDIQTDRMRFRRNLERIAEIAAFEISKHLPYVKKTCITPLGRATCHVLEQQPVVATILRAGLPMHQGLLNYFDKADNAFISAYRKHHEDGSFHINLEYLSCPPLEGRYLIICDPMLATGASLVKSIELLLECGQPAQIHVVAAIACTVGIDHLRRHIPQAYVWAGDIDEELTAKGYIVPGLGDAGDLAFGSKQQQ</sequence>
<dbReference type="NCBIfam" id="NF001097">
    <property type="entry name" value="PRK00129.1"/>
    <property type="match status" value="1"/>
</dbReference>
<organism evidence="16 17">
    <name type="scientific">Thermoflavifilum thermophilum</name>
    <dbReference type="NCBI Taxonomy" id="1393122"/>
    <lineage>
        <taxon>Bacteria</taxon>
        <taxon>Pseudomonadati</taxon>
        <taxon>Bacteroidota</taxon>
        <taxon>Chitinophagia</taxon>
        <taxon>Chitinophagales</taxon>
        <taxon>Chitinophagaceae</taxon>
        <taxon>Thermoflavifilum</taxon>
    </lineage>
</organism>
<evidence type="ECO:0000256" key="7">
    <source>
        <dbReference type="ARBA" id="ARBA00022679"/>
    </source>
</evidence>
<accession>A0A1I7N5U6</accession>
<evidence type="ECO:0000256" key="9">
    <source>
        <dbReference type="ARBA" id="ARBA00023134"/>
    </source>
</evidence>
<comment type="catalytic activity">
    <reaction evidence="11">
        <text>UMP + diphosphate = 5-phospho-alpha-D-ribose 1-diphosphate + uracil</text>
        <dbReference type="Rhea" id="RHEA:13017"/>
        <dbReference type="ChEBI" id="CHEBI:17568"/>
        <dbReference type="ChEBI" id="CHEBI:33019"/>
        <dbReference type="ChEBI" id="CHEBI:57865"/>
        <dbReference type="ChEBI" id="CHEBI:58017"/>
        <dbReference type="EC" id="2.4.2.9"/>
    </reaction>
</comment>
<dbReference type="FunFam" id="3.40.50.2020:FF:000023">
    <property type="entry name" value="Probable uracil phosphoribosyltransferase"/>
    <property type="match status" value="1"/>
</dbReference>
<dbReference type="STRING" id="1393122.SAMN05660895_0687"/>
<comment type="pathway">
    <text evidence="2">Pyrimidine metabolism; UMP biosynthesis via salvage pathway; UMP from uracil: step 1/1.</text>
</comment>
<keyword evidence="8" id="KW-0547">Nucleotide-binding</keyword>
<dbReference type="Pfam" id="PF14681">
    <property type="entry name" value="UPRTase"/>
    <property type="match status" value="1"/>
</dbReference>